<feature type="domain" description="ABC transporter" evidence="8">
    <location>
        <begin position="332"/>
        <end position="568"/>
    </location>
</feature>
<dbReference type="Proteomes" id="UP001055149">
    <property type="component" value="Unassembled WGS sequence"/>
</dbReference>
<dbReference type="InterPro" id="IPR003439">
    <property type="entry name" value="ABC_transporter-like_ATP-bd"/>
</dbReference>
<comment type="subcellular location">
    <subcellularLocation>
        <location evidence="1">Cell membrane</location>
        <topology evidence="1">Multi-pass membrane protein</topology>
    </subcellularLocation>
</comment>
<evidence type="ECO:0000256" key="2">
    <source>
        <dbReference type="ARBA" id="ARBA00022692"/>
    </source>
</evidence>
<evidence type="ECO:0000256" key="7">
    <source>
        <dbReference type="SAM" id="Phobius"/>
    </source>
</evidence>
<dbReference type="Gene3D" id="1.20.1560.10">
    <property type="entry name" value="ABC transporter type 1, transmembrane domain"/>
    <property type="match status" value="1"/>
</dbReference>
<dbReference type="InterPro" id="IPR003593">
    <property type="entry name" value="AAA+_ATPase"/>
</dbReference>
<dbReference type="SMART" id="SM00382">
    <property type="entry name" value="AAA"/>
    <property type="match status" value="1"/>
</dbReference>
<dbReference type="SUPFAM" id="SSF90123">
    <property type="entry name" value="ABC transporter transmembrane region"/>
    <property type="match status" value="1"/>
</dbReference>
<comment type="caution">
    <text evidence="10">The sequence shown here is derived from an EMBL/GenBank/DDBJ whole genome shotgun (WGS) entry which is preliminary data.</text>
</comment>
<evidence type="ECO:0000259" key="9">
    <source>
        <dbReference type="PROSITE" id="PS50929"/>
    </source>
</evidence>
<dbReference type="Gene3D" id="3.40.50.300">
    <property type="entry name" value="P-loop containing nucleotide triphosphate hydrolases"/>
    <property type="match status" value="1"/>
</dbReference>
<dbReference type="Pfam" id="PF00664">
    <property type="entry name" value="ABC_membrane"/>
    <property type="match status" value="1"/>
</dbReference>
<evidence type="ECO:0000259" key="8">
    <source>
        <dbReference type="PROSITE" id="PS50893"/>
    </source>
</evidence>
<keyword evidence="4" id="KW-0067">ATP-binding</keyword>
<evidence type="ECO:0000256" key="1">
    <source>
        <dbReference type="ARBA" id="ARBA00004651"/>
    </source>
</evidence>
<keyword evidence="2 7" id="KW-0812">Transmembrane</keyword>
<protein>
    <submittedName>
        <fullName evidence="10">ABC transporter</fullName>
    </submittedName>
</protein>
<evidence type="ECO:0000256" key="4">
    <source>
        <dbReference type="ARBA" id="ARBA00022840"/>
    </source>
</evidence>
<sequence>MLKVLAKSIREFKLPSVLASLMVVLETACETMIPFLMAKIIDQGFTPRNLAVIYQIGGILLVIAVISLACGAGASRLSSIAAVGVAHNVRHDLYAHIQRFSFTNIDRFSDASLVTRLTTDITNLQNAYQQLIRGAFRAPSMIIFSIILAFTVNAQMAVIFVIALPILGSGLWLIIRKVHPLFRKVFRAYDHLNEILSENIHGIKVVKSYVRQPREIQKFTAVSQEIYHNYSWAQRLMALNQPLMQLISNLTLLALFWFGGRMIVNGAMETGQLVSLTAYGMSILMSLMMLSGIFNQLTIAQTSAERLSETLVEEPTIVEKEHPLTEVQNGQIDFENVSFNYADSSENEQLYQVNLHIQSGQLVGILGNTGAGKSTLVEMIPRLYDVTAGRVVLAGHDVKEYQLKALRDSVALVLQDSLLFSGTIRENLLWGNPSATDEQLHWAVQQAQIADFIEKLPDKYETMLGQTGTSISGGQRQRLSIARSLLKTPKVLIMDDSTSAVDTNTEKRLQQALRQEMPVTTKIVISQRISAVADADLIVVLEDGKVVGTGTHDQLLQTNQHYRQIADAQERSARK</sequence>
<dbReference type="InterPro" id="IPR039421">
    <property type="entry name" value="Type_1_exporter"/>
</dbReference>
<feature type="transmembrane region" description="Helical" evidence="7">
    <location>
        <begin position="276"/>
        <end position="297"/>
    </location>
</feature>
<dbReference type="InterPro" id="IPR027417">
    <property type="entry name" value="P-loop_NTPase"/>
</dbReference>
<keyword evidence="6 7" id="KW-0472">Membrane</keyword>
<feature type="transmembrane region" description="Helical" evidence="7">
    <location>
        <begin position="157"/>
        <end position="175"/>
    </location>
</feature>
<organism evidence="10 11">
    <name type="scientific">Ligilactobacillus pabuli</name>
    <dbReference type="NCBI Taxonomy" id="2886039"/>
    <lineage>
        <taxon>Bacteria</taxon>
        <taxon>Bacillati</taxon>
        <taxon>Bacillota</taxon>
        <taxon>Bacilli</taxon>
        <taxon>Lactobacillales</taxon>
        <taxon>Lactobacillaceae</taxon>
        <taxon>Ligilactobacillus</taxon>
    </lineage>
</organism>
<dbReference type="RefSeq" id="WP_244055001.1">
    <property type="nucleotide sequence ID" value="NZ_BQXH01000007.1"/>
</dbReference>
<keyword evidence="5 7" id="KW-1133">Transmembrane helix</keyword>
<accession>A0ABQ5JK06</accession>
<dbReference type="InterPro" id="IPR017871">
    <property type="entry name" value="ABC_transporter-like_CS"/>
</dbReference>
<feature type="transmembrane region" description="Helical" evidence="7">
    <location>
        <begin position="134"/>
        <end position="151"/>
    </location>
</feature>
<dbReference type="PROSITE" id="PS50929">
    <property type="entry name" value="ABC_TM1F"/>
    <property type="match status" value="1"/>
</dbReference>
<evidence type="ECO:0000313" key="11">
    <source>
        <dbReference type="Proteomes" id="UP001055149"/>
    </source>
</evidence>
<gene>
    <name evidence="10" type="ORF">LPAF129_09260</name>
</gene>
<keyword evidence="3" id="KW-0547">Nucleotide-binding</keyword>
<dbReference type="Pfam" id="PF00005">
    <property type="entry name" value="ABC_tran"/>
    <property type="match status" value="1"/>
</dbReference>
<evidence type="ECO:0000256" key="5">
    <source>
        <dbReference type="ARBA" id="ARBA00022989"/>
    </source>
</evidence>
<dbReference type="SUPFAM" id="SSF52540">
    <property type="entry name" value="P-loop containing nucleoside triphosphate hydrolases"/>
    <property type="match status" value="1"/>
</dbReference>
<dbReference type="InterPro" id="IPR036640">
    <property type="entry name" value="ABC1_TM_sf"/>
</dbReference>
<dbReference type="PROSITE" id="PS50893">
    <property type="entry name" value="ABC_TRANSPORTER_2"/>
    <property type="match status" value="1"/>
</dbReference>
<dbReference type="EMBL" id="BQXH01000007">
    <property type="protein sequence ID" value="GKS81240.1"/>
    <property type="molecule type" value="Genomic_DNA"/>
</dbReference>
<feature type="transmembrane region" description="Helical" evidence="7">
    <location>
        <begin position="53"/>
        <end position="74"/>
    </location>
</feature>
<dbReference type="CDD" id="cd18548">
    <property type="entry name" value="ABC_6TM_Tm287_like"/>
    <property type="match status" value="1"/>
</dbReference>
<feature type="transmembrane region" description="Helical" evidence="7">
    <location>
        <begin position="243"/>
        <end position="264"/>
    </location>
</feature>
<dbReference type="PANTHER" id="PTHR43394">
    <property type="entry name" value="ATP-DEPENDENT PERMEASE MDL1, MITOCHONDRIAL"/>
    <property type="match status" value="1"/>
</dbReference>
<dbReference type="PROSITE" id="PS00211">
    <property type="entry name" value="ABC_TRANSPORTER_1"/>
    <property type="match status" value="1"/>
</dbReference>
<keyword evidence="11" id="KW-1185">Reference proteome</keyword>
<evidence type="ECO:0000256" key="3">
    <source>
        <dbReference type="ARBA" id="ARBA00022741"/>
    </source>
</evidence>
<dbReference type="InterPro" id="IPR011527">
    <property type="entry name" value="ABC1_TM_dom"/>
</dbReference>
<reference evidence="10" key="1">
    <citation type="journal article" date="2022" name="Int. J. Syst. Evol. Microbiol.">
        <title>A novel species of lactic acid bacteria, Ligilactobacillus pabuli sp. nov., isolated from alfalfa silage.</title>
        <authorList>
            <person name="Tohno M."/>
            <person name="Tanizawa Y."/>
            <person name="Sawada H."/>
            <person name="Sakamoto M."/>
            <person name="Ohkuma M."/>
            <person name="Kobayashi H."/>
        </authorList>
    </citation>
    <scope>NUCLEOTIDE SEQUENCE</scope>
    <source>
        <strain evidence="10">AF129</strain>
    </source>
</reference>
<feature type="domain" description="ABC transmembrane type-1" evidence="9">
    <location>
        <begin position="17"/>
        <end position="298"/>
    </location>
</feature>
<proteinExistence type="predicted"/>
<dbReference type="PANTHER" id="PTHR43394:SF1">
    <property type="entry name" value="ATP-BINDING CASSETTE SUB-FAMILY B MEMBER 10, MITOCHONDRIAL"/>
    <property type="match status" value="1"/>
</dbReference>
<name>A0ABQ5JK06_9LACO</name>
<evidence type="ECO:0000256" key="6">
    <source>
        <dbReference type="ARBA" id="ARBA00023136"/>
    </source>
</evidence>
<evidence type="ECO:0000313" key="10">
    <source>
        <dbReference type="EMBL" id="GKS81240.1"/>
    </source>
</evidence>